<dbReference type="AlphaFoldDB" id="A0A6N4W507"/>
<evidence type="ECO:0000256" key="1">
    <source>
        <dbReference type="SAM" id="Phobius"/>
    </source>
</evidence>
<feature type="transmembrane region" description="Helical" evidence="1">
    <location>
        <begin position="178"/>
        <end position="199"/>
    </location>
</feature>
<accession>A0A6N4W507</accession>
<protein>
    <recommendedName>
        <fullName evidence="4">Polysaccharide chain length determinant N-terminal domain-containing protein</fullName>
    </recommendedName>
</protein>
<name>A0A6N4W507_9MYCO</name>
<dbReference type="RefSeq" id="WP_163802826.1">
    <property type="nucleotide sequence ID" value="NZ_AP022620.1"/>
</dbReference>
<dbReference type="KEGG" id="many:MANY_05340"/>
<dbReference type="GO" id="GO:0004713">
    <property type="term" value="F:protein tyrosine kinase activity"/>
    <property type="evidence" value="ECO:0007669"/>
    <property type="project" value="TreeGrafter"/>
</dbReference>
<keyword evidence="1" id="KW-0472">Membrane</keyword>
<evidence type="ECO:0000313" key="3">
    <source>
        <dbReference type="Proteomes" id="UP000467249"/>
    </source>
</evidence>
<feature type="transmembrane region" description="Helical" evidence="1">
    <location>
        <begin position="20"/>
        <end position="38"/>
    </location>
</feature>
<organism evidence="2 3">
    <name type="scientific">Mycolicibacterium anyangense</name>
    <dbReference type="NCBI Taxonomy" id="1431246"/>
    <lineage>
        <taxon>Bacteria</taxon>
        <taxon>Bacillati</taxon>
        <taxon>Actinomycetota</taxon>
        <taxon>Actinomycetes</taxon>
        <taxon>Mycobacteriales</taxon>
        <taxon>Mycobacteriaceae</taxon>
        <taxon>Mycolicibacterium</taxon>
    </lineage>
</organism>
<gene>
    <name evidence="2" type="ORF">MANY_05340</name>
</gene>
<evidence type="ECO:0008006" key="4">
    <source>
        <dbReference type="Google" id="ProtNLM"/>
    </source>
</evidence>
<keyword evidence="1" id="KW-1133">Transmembrane helix</keyword>
<evidence type="ECO:0000313" key="2">
    <source>
        <dbReference type="EMBL" id="BBZ75197.1"/>
    </source>
</evidence>
<dbReference type="PANTHER" id="PTHR32309">
    <property type="entry name" value="TYROSINE-PROTEIN KINASE"/>
    <property type="match status" value="1"/>
</dbReference>
<keyword evidence="3" id="KW-1185">Reference proteome</keyword>
<dbReference type="EMBL" id="AP022620">
    <property type="protein sequence ID" value="BBZ75197.1"/>
    <property type="molecule type" value="Genomic_DNA"/>
</dbReference>
<dbReference type="PANTHER" id="PTHR32309:SF13">
    <property type="entry name" value="FERRIC ENTEROBACTIN TRANSPORT PROTEIN FEPE"/>
    <property type="match status" value="1"/>
</dbReference>
<dbReference type="GO" id="GO:0005886">
    <property type="term" value="C:plasma membrane"/>
    <property type="evidence" value="ECO:0007669"/>
    <property type="project" value="TreeGrafter"/>
</dbReference>
<reference evidence="2 3" key="1">
    <citation type="journal article" date="2019" name="Emerg. Microbes Infect.">
        <title>Comprehensive subspecies identification of 175 nontuberculous mycobacteria species based on 7547 genomic profiles.</title>
        <authorList>
            <person name="Matsumoto Y."/>
            <person name="Kinjo T."/>
            <person name="Motooka D."/>
            <person name="Nabeya D."/>
            <person name="Jung N."/>
            <person name="Uechi K."/>
            <person name="Horii T."/>
            <person name="Iida T."/>
            <person name="Fujita J."/>
            <person name="Nakamura S."/>
        </authorList>
    </citation>
    <scope>NUCLEOTIDE SEQUENCE [LARGE SCALE GENOMIC DNA]</scope>
    <source>
        <strain evidence="2 3">JCM 30275</strain>
    </source>
</reference>
<dbReference type="InterPro" id="IPR050445">
    <property type="entry name" value="Bact_polysacc_biosynth/exp"/>
</dbReference>
<dbReference type="Proteomes" id="UP000467249">
    <property type="component" value="Chromosome"/>
</dbReference>
<sequence>MESVSPPRLRDYVTILRDSWWVILAATVLAGAVGWWVAHTRETTYTAQVSVFATVPGAAEPRSAFSGSRDALARMEGYAALAVSRQVLARTIADRHLATTPSQLAEHVRAEVTPGSVLLAVRVTDTDERQAVATADALGRSLIAVAGELEWSGQGPTGALIPVGGAAATQVRADAGRYVALGAALGSVLSSVLVLARGIRSATVLTVGQLDHVVIDAIGDGRR</sequence>
<proteinExistence type="predicted"/>
<keyword evidence="1" id="KW-0812">Transmembrane</keyword>